<dbReference type="InterPro" id="IPR001611">
    <property type="entry name" value="Leu-rich_rpt"/>
</dbReference>
<dbReference type="KEGG" id="chx:106503705"/>
<dbReference type="FunFam" id="2.60.40.10:FF:000032">
    <property type="entry name" value="palladin isoform X1"/>
    <property type="match status" value="1"/>
</dbReference>
<dbReference type="Ensembl" id="ENSCHIT00000000089.1">
    <property type="protein sequence ID" value="ENSCHIP00000000065.1"/>
    <property type="gene ID" value="ENSCHIG00000000072.1"/>
</dbReference>
<dbReference type="GeneTree" id="ENSGT00940000159143"/>
<dbReference type="CTD" id="340745"/>
<keyword evidence="1" id="KW-0433">Leucine-rich repeat</keyword>
<dbReference type="InterPro" id="IPR032675">
    <property type="entry name" value="LRR_dom_sf"/>
</dbReference>
<dbReference type="InterPro" id="IPR003591">
    <property type="entry name" value="Leu-rich_rpt_typical-subtyp"/>
</dbReference>
<evidence type="ECO:0000256" key="2">
    <source>
        <dbReference type="ARBA" id="ARBA00022729"/>
    </source>
</evidence>
<dbReference type="InterPro" id="IPR013783">
    <property type="entry name" value="Ig-like_fold"/>
</dbReference>
<evidence type="ECO:0000256" key="7">
    <source>
        <dbReference type="SAM" id="Phobius"/>
    </source>
</evidence>
<proteinExistence type="predicted"/>
<feature type="signal peptide" evidence="8">
    <location>
        <begin position="1"/>
        <end position="20"/>
    </location>
</feature>
<dbReference type="SMART" id="SM00409">
    <property type="entry name" value="IG"/>
    <property type="match status" value="1"/>
</dbReference>
<evidence type="ECO:0000256" key="3">
    <source>
        <dbReference type="ARBA" id="ARBA00022737"/>
    </source>
</evidence>
<organism evidence="10 12">
    <name type="scientific">Capra hircus</name>
    <name type="common">Goat</name>
    <dbReference type="NCBI Taxonomy" id="9925"/>
    <lineage>
        <taxon>Eukaryota</taxon>
        <taxon>Metazoa</taxon>
        <taxon>Chordata</taxon>
        <taxon>Craniata</taxon>
        <taxon>Vertebrata</taxon>
        <taxon>Euteleostomi</taxon>
        <taxon>Mammalia</taxon>
        <taxon>Eutheria</taxon>
        <taxon>Laurasiatheria</taxon>
        <taxon>Artiodactyla</taxon>
        <taxon>Ruminantia</taxon>
        <taxon>Pecora</taxon>
        <taxon>Bovidae</taxon>
        <taxon>Caprinae</taxon>
        <taxon>Capra</taxon>
    </lineage>
</organism>
<dbReference type="PROSITE" id="PS51450">
    <property type="entry name" value="LRR"/>
    <property type="match status" value="2"/>
</dbReference>
<dbReference type="GeneID" id="106503705"/>
<feature type="transmembrane region" description="Helical" evidence="7">
    <location>
        <begin position="462"/>
        <end position="485"/>
    </location>
</feature>
<dbReference type="PANTHER" id="PTHR45842">
    <property type="entry name" value="SYNAPTIC ADHESION-LIKE MOLECULE SALM"/>
    <property type="match status" value="1"/>
</dbReference>
<dbReference type="OMA" id="GITLEWH"/>
<reference evidence="10 12" key="1">
    <citation type="submission" date="2016-04" db="EMBL/GenBank/DDBJ databases">
        <title>Polished mammalian reference genomes with single-molecule sequencing and chromosome conformation capture applied to the Capra hircus genome.</title>
        <authorList>
            <person name="Bickhart D.M."/>
            <person name="Koren S."/>
            <person name="Rosen B."/>
            <person name="Hastie A."/>
            <person name="Liachko I."/>
            <person name="Sullivan S.T."/>
            <person name="Burton J."/>
            <person name="Sayre B.L."/>
            <person name="Huson H.J."/>
            <person name="Lee J."/>
            <person name="Lam E."/>
            <person name="Kelley C.M."/>
            <person name="Hutchison J.L."/>
            <person name="Zhou Y."/>
            <person name="Sun J."/>
            <person name="Crisa A."/>
            <person name="Schwartz J.C."/>
            <person name="Hammond J.A."/>
            <person name="Schroeder S.G."/>
            <person name="Liu G.E."/>
            <person name="Dunham M."/>
            <person name="Shendure J."/>
            <person name="Sonstegard T.S."/>
            <person name="Phillippy A.M."/>
            <person name="Van Tassell C.P."/>
            <person name="Smith T.P."/>
        </authorList>
    </citation>
    <scope>NUCLEOTIDE SEQUENCE [LARGE SCALE GENOMIC DNA]</scope>
</reference>
<dbReference type="SMART" id="SM00408">
    <property type="entry name" value="IGc2"/>
    <property type="match status" value="1"/>
</dbReference>
<dbReference type="InterPro" id="IPR036116">
    <property type="entry name" value="FN3_sf"/>
</dbReference>
<dbReference type="AlphaFoldDB" id="A0A452DJT1"/>
<evidence type="ECO:0000313" key="10">
    <source>
        <dbReference type="Ensembl" id="ENSCHIP00000000065.1"/>
    </source>
</evidence>
<dbReference type="InterPro" id="IPR050467">
    <property type="entry name" value="LRFN"/>
</dbReference>
<dbReference type="RefSeq" id="XP_017897647.1">
    <property type="nucleotide sequence ID" value="XM_018042158.1"/>
</dbReference>
<keyword evidence="2 8" id="KW-0732">Signal</keyword>
<dbReference type="InterPro" id="IPR000483">
    <property type="entry name" value="Cys-rich_flank_reg_C"/>
</dbReference>
<dbReference type="Gene3D" id="2.60.40.10">
    <property type="entry name" value="Immunoglobulins"/>
    <property type="match status" value="2"/>
</dbReference>
<dbReference type="Ensembl" id="ENSCHIT00010028646.1">
    <property type="protein sequence ID" value="ENSCHIP00010020367.1"/>
    <property type="gene ID" value="ENSCHIG00010014988.1"/>
</dbReference>
<name>A0A452DJT1_CAPHI</name>
<keyword evidence="5" id="KW-0393">Immunoglobulin domain</keyword>
<dbReference type="SUPFAM" id="SSF52058">
    <property type="entry name" value="L domain-like"/>
    <property type="match status" value="1"/>
</dbReference>
<dbReference type="Gene3D" id="3.80.10.10">
    <property type="entry name" value="Ribonuclease Inhibitor"/>
    <property type="match status" value="1"/>
</dbReference>
<evidence type="ECO:0000256" key="8">
    <source>
        <dbReference type="SAM" id="SignalP"/>
    </source>
</evidence>
<keyword evidence="4" id="KW-1015">Disulfide bond</keyword>
<dbReference type="InterPro" id="IPR003961">
    <property type="entry name" value="FN3_dom"/>
</dbReference>
<dbReference type="STRING" id="9925.ENSCHIP00000000065"/>
<evidence type="ECO:0000313" key="12">
    <source>
        <dbReference type="Proteomes" id="UP000291000"/>
    </source>
</evidence>
<evidence type="ECO:0000259" key="9">
    <source>
        <dbReference type="PROSITE" id="PS50835"/>
    </source>
</evidence>
<reference evidence="11 13" key="2">
    <citation type="submission" date="2019-03" db="EMBL/GenBank/DDBJ databases">
        <title>Genome sequencing and reference-guided assembly of Black Bengal Goat (Capra hircus).</title>
        <authorList>
            <person name="Siddiki A.Z."/>
            <person name="Baten A."/>
            <person name="Billah M."/>
            <person name="Alam M.A.U."/>
            <person name="Shawrob K.S.M."/>
            <person name="Saha S."/>
            <person name="Chowdhury M."/>
            <person name="Rahman A.H."/>
            <person name="Stear M."/>
            <person name="Miah G."/>
            <person name="Das G.B."/>
            <person name="Hossain M.M."/>
            <person name="Kumkum M."/>
            <person name="Islam M.S."/>
            <person name="Mollah A.M."/>
            <person name="Ahsan A."/>
            <person name="Tusar F."/>
            <person name="Khan M.K.I."/>
        </authorList>
    </citation>
    <scope>NUCLEOTIDE SEQUENCE [LARGE SCALE GENOMIC DNA]</scope>
</reference>
<dbReference type="Proteomes" id="UP000291000">
    <property type="component" value="Chromosome 28"/>
</dbReference>
<keyword evidence="7" id="KW-1133">Transmembrane helix</keyword>
<dbReference type="EMBL" id="LWLT01000030">
    <property type="status" value="NOT_ANNOTATED_CDS"/>
    <property type="molecule type" value="Genomic_DNA"/>
</dbReference>
<evidence type="ECO:0000313" key="13">
    <source>
        <dbReference type="Proteomes" id="UP000694566"/>
    </source>
</evidence>
<dbReference type="Pfam" id="PF13927">
    <property type="entry name" value="Ig_3"/>
    <property type="match status" value="1"/>
</dbReference>
<feature type="domain" description="Ig-like" evidence="9">
    <location>
        <begin position="253"/>
        <end position="341"/>
    </location>
</feature>
<keyword evidence="3" id="KW-0677">Repeat</keyword>
<dbReference type="InterPro" id="IPR007110">
    <property type="entry name" value="Ig-like_dom"/>
</dbReference>
<reference evidence="10" key="3">
    <citation type="submission" date="2025-05" db="UniProtKB">
        <authorList>
            <consortium name="Ensembl"/>
        </authorList>
    </citation>
    <scope>IDENTIFICATION</scope>
</reference>
<dbReference type="OrthoDB" id="1099686at2759"/>
<accession>A0A452DJT1</accession>
<dbReference type="SMART" id="SM00369">
    <property type="entry name" value="LRR_TYP"/>
    <property type="match status" value="4"/>
</dbReference>
<keyword evidence="7" id="KW-0472">Membrane</keyword>
<dbReference type="SMART" id="SM00082">
    <property type="entry name" value="LRRCT"/>
    <property type="match status" value="1"/>
</dbReference>
<feature type="chain" id="PRO_5044604048" evidence="8">
    <location>
        <begin position="21"/>
        <end position="561"/>
    </location>
</feature>
<dbReference type="InterPro" id="IPR003598">
    <property type="entry name" value="Ig_sub2"/>
</dbReference>
<feature type="compositionally biased region" description="Basic and acidic residues" evidence="6">
    <location>
        <begin position="535"/>
        <end position="553"/>
    </location>
</feature>
<dbReference type="SMART" id="SM00364">
    <property type="entry name" value="LRR_BAC"/>
    <property type="match status" value="3"/>
</dbReference>
<protein>
    <submittedName>
        <fullName evidence="10">Leucine rich repeat, Ig-like and transmembrane domains 2</fullName>
    </submittedName>
</protein>
<evidence type="ECO:0000256" key="1">
    <source>
        <dbReference type="ARBA" id="ARBA00022614"/>
    </source>
</evidence>
<feature type="region of interest" description="Disordered" evidence="6">
    <location>
        <begin position="526"/>
        <end position="561"/>
    </location>
</feature>
<dbReference type="CDD" id="cd00063">
    <property type="entry name" value="FN3"/>
    <property type="match status" value="1"/>
</dbReference>
<evidence type="ECO:0000256" key="5">
    <source>
        <dbReference type="ARBA" id="ARBA00023319"/>
    </source>
</evidence>
<gene>
    <name evidence="10" type="primary">LRIT2</name>
</gene>
<keyword evidence="12" id="KW-1185">Reference proteome</keyword>
<dbReference type="SUPFAM" id="SSF48726">
    <property type="entry name" value="Immunoglobulin"/>
    <property type="match status" value="1"/>
</dbReference>
<keyword evidence="7" id="KW-0812">Transmembrane</keyword>
<evidence type="ECO:0000256" key="6">
    <source>
        <dbReference type="SAM" id="MobiDB-lite"/>
    </source>
</evidence>
<evidence type="ECO:0000313" key="11">
    <source>
        <dbReference type="Ensembl" id="ENSCHIP00010020367.1"/>
    </source>
</evidence>
<dbReference type="PANTHER" id="PTHR45842:SF14">
    <property type="entry name" value="LEUCINE-RICH REPEAT, IMMUNOGLOBULIN-LIKE DOMAIN AND TRANSMEMBRANE DOMAIN-CONTAINING PROTEIN 2"/>
    <property type="match status" value="1"/>
</dbReference>
<evidence type="ECO:0000256" key="4">
    <source>
        <dbReference type="ARBA" id="ARBA00023157"/>
    </source>
</evidence>
<dbReference type="InterPro" id="IPR036179">
    <property type="entry name" value="Ig-like_dom_sf"/>
</dbReference>
<dbReference type="InterPro" id="IPR003599">
    <property type="entry name" value="Ig_sub"/>
</dbReference>
<dbReference type="PROSITE" id="PS50835">
    <property type="entry name" value="IG_LIKE"/>
    <property type="match status" value="1"/>
</dbReference>
<dbReference type="Pfam" id="PF13855">
    <property type="entry name" value="LRR_8"/>
    <property type="match status" value="1"/>
</dbReference>
<sequence length="561" mass="62255">MASVPHYFLLVLVFLDSHAAQPSCLPGCACSEESFGRTLKCVSISLGEIPRNLPEEFKQVRIENSPVFELPRGFFINMRTLEYLWLNFNNVTVIHLGALEHLSELKELRLEGNKLRSVPWTAFRATPLLRVLDLKHNRIDALPELALQFLVNLTYLDLSSNRLTVVSKNVFLNWPAYQKYQQSGHEAEILSSMVLALHDNPWLCDCRLRGLVQFIKSVSLPVILVNPYLMCRGPLFKAGQLFHETELSVCRKPQISTPSANVSVQVGQNVTLRCLAQASPSPTIAWTYPLSTWREFDVLTSFTAEDATLSELVIPAAHLVDRGNYTCMASNSIGVSTVVISLGVQPAQALLAPRSLFSPSESGAYVDLRVVKQTVHGILLEWFAAADTPEKWFTLYIASDEAFRKKVVHVGPGINTYTVDDLLPGTKYEVCLSLGGQPPRQGRCVVFVTGRDDGGLEGRERLLHTTVILCAVLLAVPVGAYAWAAQAPCSCRAWRPRWCLRRRKAPRCPLAAPELRDDPYRDHTAVCEDGLEPGGAEREGDEQRAGEGDDHRGGLVWTSSP</sequence>
<dbReference type="SUPFAM" id="SSF49265">
    <property type="entry name" value="Fibronectin type III"/>
    <property type="match status" value="1"/>
</dbReference>